<dbReference type="PROSITE" id="PS50189">
    <property type="entry name" value="NTR"/>
    <property type="match status" value="1"/>
</dbReference>
<feature type="chain" id="PRO_5041445418" evidence="5">
    <location>
        <begin position="21"/>
        <end position="1790"/>
    </location>
</feature>
<dbReference type="InterPro" id="IPR041555">
    <property type="entry name" value="MG3"/>
</dbReference>
<dbReference type="Gene3D" id="1.20.91.20">
    <property type="entry name" value="Anaphylotoxins (complement system)"/>
    <property type="match status" value="1"/>
</dbReference>
<dbReference type="PANTHER" id="PTHR11412:SF167">
    <property type="entry name" value="COMPLEMENT COMPONENT C3B, TANDEM DUPLICATE 1 ISOFORM X1-RELATED"/>
    <property type="match status" value="1"/>
</dbReference>
<dbReference type="Proteomes" id="UP000694891">
    <property type="component" value="Unplaced"/>
</dbReference>
<dbReference type="InterPro" id="IPR008930">
    <property type="entry name" value="Terpenoid_cyclase/PrenylTrfase"/>
</dbReference>
<gene>
    <name evidence="9" type="primary">c3b.2</name>
</gene>
<dbReference type="RefSeq" id="XP_008298001.1">
    <property type="nucleotide sequence ID" value="XM_008299779.1"/>
</dbReference>
<dbReference type="CDD" id="cd00017">
    <property type="entry name" value="ANATO"/>
    <property type="match status" value="1"/>
</dbReference>
<dbReference type="InterPro" id="IPR041425">
    <property type="entry name" value="C3/4/5_MG1"/>
</dbReference>
<dbReference type="InterPro" id="IPR018933">
    <property type="entry name" value="Netrin_module_non-TIMP"/>
</dbReference>
<dbReference type="SMART" id="SM00104">
    <property type="entry name" value="ANATO"/>
    <property type="match status" value="1"/>
</dbReference>
<dbReference type="SMART" id="SM01359">
    <property type="entry name" value="A2M_N_2"/>
    <property type="match status" value="1"/>
</dbReference>
<dbReference type="InterPro" id="IPR000020">
    <property type="entry name" value="Anaphylatoxin/fibulin"/>
</dbReference>
<feature type="signal peptide" evidence="5">
    <location>
        <begin position="1"/>
        <end position="20"/>
    </location>
</feature>
<evidence type="ECO:0000259" key="6">
    <source>
        <dbReference type="PROSITE" id="PS01178"/>
    </source>
</evidence>
<feature type="region of interest" description="Disordered" evidence="4">
    <location>
        <begin position="805"/>
        <end position="846"/>
    </location>
</feature>
<dbReference type="Pfam" id="PF01821">
    <property type="entry name" value="ANATO"/>
    <property type="match status" value="1"/>
</dbReference>
<dbReference type="InterPro" id="IPR050473">
    <property type="entry name" value="A2M/Complement_sys"/>
</dbReference>
<dbReference type="Pfam" id="PF01835">
    <property type="entry name" value="MG2"/>
    <property type="match status" value="1"/>
</dbReference>
<dbReference type="InterPro" id="IPR040839">
    <property type="entry name" value="MG4"/>
</dbReference>
<dbReference type="Gene3D" id="2.60.120.1540">
    <property type="match status" value="1"/>
</dbReference>
<dbReference type="Pfam" id="PF21308">
    <property type="entry name" value="C3_CUB2"/>
    <property type="match status" value="1"/>
</dbReference>
<proteinExistence type="predicted"/>
<dbReference type="InterPro" id="IPR013783">
    <property type="entry name" value="Ig-like_fold"/>
</dbReference>
<keyword evidence="3" id="KW-1015">Disulfide bond</keyword>
<feature type="domain" description="Anaphylatoxin-like" evidence="6">
    <location>
        <begin position="718"/>
        <end position="753"/>
    </location>
</feature>
<sequence length="1790" mass="200438">MVRWKLCNVLFLMLLCKSNGQFDNTRRRPFQFRFETFDKYLDRHHLGNPKDRISSSPRFTLLAPDLLRTDSEENIYLQADGLSNPVTVSISIQDFSKNAMLLRDTVTLNLENKFSALKTIQLSSDNLNREEKNNKFVYLKVTFEGFHTEERVLMVSFHSGYIFLQTDKPIYNPGDTVRFRAFVSTPSFKAFDSSITIDIQNPDGVVVKHISRTKAPDGFFSQTFPLSEIVNEGTWILTAKFDHWQQNTFTSQFEVKKYVLPAFNVTLTPRKSFLSLDDTELVVDISARYLYGEPVQGKAYVVFGVKINKEMNRLPTVKQVSDLDGGAVTLSMEEIKRAYPNIRSLVGNSVYVKVSVLTNTGSDLVEAEKTGIKIVESPYVIFFKDMPKYFKPGLPLDFQIQVSHHDGSPARNVLVKLNLQETPLFVASGTVRASINMPTDQHAQTISVETTQAGLRPEQQAKKQVTVHPYATFDSIQRNYLYISTGTNTVSVGEGLSLKLSISVAQQTQREFVKHITYLVLNKGKIITVERINVTGQVVTSVLLPVTPEMMPSFRFVAFYNIPWAGREEVVSDSVWIDVADSCVGGVSLKVGPVGGIHRDHVPGKSFRFQIRGDPGANVSLVAVDNAVYLLNKDRLTQRKIWDVVEHGDIGCTHGGGRDATAVFSDAGLLYASSAGFQTQTRQTLQCPGSSRRRRSAELLKRKAQLESHYKEKLQRRCCKDGLREILMPYSCTRRSLYITEGWECIRAFRYCCATYRDQVFDTEIPTTMPPTTAAPTTAAPTTSSRPRTSDPFLTHSRVHLSRHNFDWGRRSGPPGPPGLPGFSGMPGLPGSAGLPGLPGPPGQERPIYTSANKMGEEDSLLGVVREAVEEEEEDEWEYLDETEVYLRSKFYESWLWMDVYLPSQADRDGLASMIVDNALPDSITEWGVLAVSSSPQTGFCVAEPYNVRAWKRFFVDLKLPYSVARHEQVVIKAVVHNYGYDDLHVRVVLMKTEGMCSVAFKDRHTQEVTVRAGSSVAVPYTIVPLVVGKLPLEVMVVARDMLGGDRIQKLLRVVLDGVQKTEVWSAVLNPSAQGGTQTVLMGKQELESVVPNSSPETFINIRGNVLADSIDNSISEDSLASLIRMPGGCVEQNLASITLPLIATLYLDRSNSWESVGVQRKAEAIRYITRGYENQLAYRRSDGSYPPYRGEGASTWITAYVVKVFSMAYSIIGLDKQQVCDPLLYLVKHKMRLGKRIYVEDNPVYDTTMTGGLRGDDAATTLTAFVHIALAEAKQAGIRCSSPGVNVERTIRLTSEYLKRALTEPGRRPYTVAIASYALALHGAPPVFHQHLLRAAAPGFRQWPDRQNHLFSLEATGYALLALIKWGRMTEAAAPFNWLNSQRRRGGGFGSTQSTMVVLQALSEYLIHKPPPDDLSLDVDVRISGRKEIRHHFNPTTAYAARSSRLPANLDLEVEARGNGQGILEVVTHYNQLHEVDEKMPCQHFELNVTIEESSEKPPADVEKSYQITIKVRALGPRDVRMVILDVSLPTGFTPENSDLEMLSNSVDRYISNFQIVDNLSDRGSLIIHLFKVSHKEPEILIFRLQQNFKVGLLQPSSVTAYEYYNPDHRCSRTYTPKENNEELTQICRDNVCRCTQGDCCVSTADGENFPNKERETFACKSLHHVFQVKVLSVSQSYYDKYEMEITQVIKLGVEAGVEVGQKRIFMSHGGCRDGLSLKQGSQYLIIGPKEDQWNVDADTNRFIYMLGKDTWVERWPSPAECSSSPSLQAKCQSLTDAAKDLSVNGCRL</sequence>
<dbReference type="Gene3D" id="1.50.10.20">
    <property type="match status" value="1"/>
</dbReference>
<protein>
    <submittedName>
        <fullName evidence="9">Complement component c3b, tandem duplicate 2</fullName>
    </submittedName>
</protein>
<dbReference type="GO" id="GO:0004866">
    <property type="term" value="F:endopeptidase inhibitor activity"/>
    <property type="evidence" value="ECO:0007669"/>
    <property type="project" value="InterPro"/>
</dbReference>
<dbReference type="Pfam" id="PF17791">
    <property type="entry name" value="MG3"/>
    <property type="match status" value="1"/>
</dbReference>
<evidence type="ECO:0000256" key="1">
    <source>
        <dbReference type="ARBA" id="ARBA00004613"/>
    </source>
</evidence>
<dbReference type="Gene3D" id="2.60.40.1930">
    <property type="match status" value="3"/>
</dbReference>
<dbReference type="InterPro" id="IPR009048">
    <property type="entry name" value="A-macroglobulin_rcpt-bd"/>
</dbReference>
<dbReference type="PANTHER" id="PTHR11412">
    <property type="entry name" value="MACROGLOBULIN / COMPLEMENT"/>
    <property type="match status" value="1"/>
</dbReference>
<dbReference type="InterPro" id="IPR036595">
    <property type="entry name" value="A-macroglobulin_rcpt-bd_sf"/>
</dbReference>
<organism evidence="8 9">
    <name type="scientific">Stegastes partitus</name>
    <name type="common">bicolor damselfish</name>
    <dbReference type="NCBI Taxonomy" id="144197"/>
    <lineage>
        <taxon>Eukaryota</taxon>
        <taxon>Metazoa</taxon>
        <taxon>Chordata</taxon>
        <taxon>Craniata</taxon>
        <taxon>Vertebrata</taxon>
        <taxon>Euteleostomi</taxon>
        <taxon>Actinopterygii</taxon>
        <taxon>Neopterygii</taxon>
        <taxon>Teleostei</taxon>
        <taxon>Neoteleostei</taxon>
        <taxon>Acanthomorphata</taxon>
        <taxon>Ovalentaria</taxon>
        <taxon>Pomacentridae</taxon>
        <taxon>Stegastes</taxon>
    </lineage>
</organism>
<dbReference type="SMART" id="SM00643">
    <property type="entry name" value="C345C"/>
    <property type="match status" value="1"/>
</dbReference>
<feature type="domain" description="NTR" evidence="7">
    <location>
        <begin position="1642"/>
        <end position="1788"/>
    </location>
</feature>
<dbReference type="Pfam" id="PF07703">
    <property type="entry name" value="A2M_BRD"/>
    <property type="match status" value="1"/>
</dbReference>
<dbReference type="Pfam" id="PF07678">
    <property type="entry name" value="TED_complement"/>
    <property type="match status" value="1"/>
</dbReference>
<dbReference type="PROSITE" id="PS01177">
    <property type="entry name" value="ANAPHYLATOXIN_1"/>
    <property type="match status" value="1"/>
</dbReference>
<dbReference type="InterPro" id="IPR008993">
    <property type="entry name" value="TIMP-like_OB-fold"/>
</dbReference>
<evidence type="ECO:0000256" key="4">
    <source>
        <dbReference type="SAM" id="MobiDB-lite"/>
    </source>
</evidence>
<name>A0A9Y4NIQ5_9TELE</name>
<dbReference type="Pfam" id="PF17790">
    <property type="entry name" value="MG1"/>
    <property type="match status" value="1"/>
</dbReference>
<feature type="compositionally biased region" description="Low complexity" evidence="4">
    <location>
        <begin position="767"/>
        <end position="787"/>
    </location>
</feature>
<keyword evidence="5" id="KW-0732">Signal</keyword>
<dbReference type="SMART" id="SM01419">
    <property type="entry name" value="Thiol-ester_cl"/>
    <property type="match status" value="1"/>
</dbReference>
<dbReference type="Gene3D" id="6.20.50.160">
    <property type="match status" value="1"/>
</dbReference>
<dbReference type="InterPro" id="IPR047565">
    <property type="entry name" value="Alpha-macroglob_thiol-ester_cl"/>
</dbReference>
<keyword evidence="8" id="KW-1185">Reference proteome</keyword>
<evidence type="ECO:0000256" key="5">
    <source>
        <dbReference type="SAM" id="SignalP"/>
    </source>
</evidence>
<dbReference type="Gene3D" id="2.40.50.120">
    <property type="match status" value="1"/>
</dbReference>
<dbReference type="SMART" id="SM01360">
    <property type="entry name" value="A2M"/>
    <property type="match status" value="1"/>
</dbReference>
<evidence type="ECO:0000313" key="8">
    <source>
        <dbReference type="Proteomes" id="UP000694891"/>
    </source>
</evidence>
<evidence type="ECO:0000259" key="7">
    <source>
        <dbReference type="PROSITE" id="PS50189"/>
    </source>
</evidence>
<dbReference type="InterPro" id="IPR048848">
    <property type="entry name" value="C3_CUB2"/>
</dbReference>
<dbReference type="SUPFAM" id="SSF47686">
    <property type="entry name" value="Anaphylotoxins (complement system)"/>
    <property type="match status" value="1"/>
</dbReference>
<dbReference type="InterPro" id="IPR011625">
    <property type="entry name" value="A2M_N_BRD"/>
</dbReference>
<dbReference type="SUPFAM" id="SSF50242">
    <property type="entry name" value="TIMP-like"/>
    <property type="match status" value="1"/>
</dbReference>
<dbReference type="Pfam" id="PF07677">
    <property type="entry name" value="A2M_recep"/>
    <property type="match status" value="1"/>
</dbReference>
<dbReference type="Gene3D" id="2.60.40.690">
    <property type="entry name" value="Alpha-macroglobulin, receptor-binding domain"/>
    <property type="match status" value="1"/>
</dbReference>
<dbReference type="SUPFAM" id="SSF48239">
    <property type="entry name" value="Terpenoid cyclases/Protein prenyltransferases"/>
    <property type="match status" value="1"/>
</dbReference>
<dbReference type="Pfam" id="PF01759">
    <property type="entry name" value="NTR"/>
    <property type="match status" value="1"/>
</dbReference>
<dbReference type="FunFam" id="2.60.40.10:FF:000155">
    <property type="entry name" value="complement C3 isoform X1"/>
    <property type="match status" value="1"/>
</dbReference>
<dbReference type="CTD" id="566347"/>
<dbReference type="Gene3D" id="2.60.40.1940">
    <property type="match status" value="1"/>
</dbReference>
<dbReference type="Gene3D" id="2.20.130.20">
    <property type="match status" value="1"/>
</dbReference>
<dbReference type="InterPro" id="IPR001599">
    <property type="entry name" value="Macroglobln_a2"/>
</dbReference>
<dbReference type="PROSITE" id="PS01178">
    <property type="entry name" value="ANAPHYLATOXIN_2"/>
    <property type="match status" value="1"/>
</dbReference>
<dbReference type="Pfam" id="PF17789">
    <property type="entry name" value="MG4"/>
    <property type="match status" value="1"/>
</dbReference>
<accession>A0A9Y4NIQ5</accession>
<dbReference type="InterPro" id="IPR002890">
    <property type="entry name" value="MG2"/>
</dbReference>
<dbReference type="SUPFAM" id="SSF49410">
    <property type="entry name" value="Alpha-macroglobulin receptor domain"/>
    <property type="match status" value="1"/>
</dbReference>
<dbReference type="FunFam" id="2.60.40.1940:FF:000001">
    <property type="entry name" value="Complement component C3"/>
    <property type="match status" value="1"/>
</dbReference>
<evidence type="ECO:0000256" key="3">
    <source>
        <dbReference type="ARBA" id="ARBA00023157"/>
    </source>
</evidence>
<dbReference type="Gene3D" id="2.60.40.10">
    <property type="entry name" value="Immunoglobulins"/>
    <property type="match status" value="2"/>
</dbReference>
<dbReference type="SMART" id="SM01361">
    <property type="entry name" value="A2M_recep"/>
    <property type="match status" value="1"/>
</dbReference>
<dbReference type="InterPro" id="IPR018081">
    <property type="entry name" value="Anaphylatoxin_comp_syst"/>
</dbReference>
<dbReference type="GO" id="GO:0005615">
    <property type="term" value="C:extracellular space"/>
    <property type="evidence" value="ECO:0007669"/>
    <property type="project" value="InterPro"/>
</dbReference>
<evidence type="ECO:0000313" key="9">
    <source>
        <dbReference type="RefSeq" id="XP_008298001.1"/>
    </source>
</evidence>
<evidence type="ECO:0000256" key="2">
    <source>
        <dbReference type="ARBA" id="ARBA00022525"/>
    </source>
</evidence>
<dbReference type="Pfam" id="PF00207">
    <property type="entry name" value="A2M"/>
    <property type="match status" value="1"/>
</dbReference>
<comment type="subcellular location">
    <subcellularLocation>
        <location evidence="1">Secreted</location>
    </subcellularLocation>
</comment>
<reference evidence="9" key="1">
    <citation type="submission" date="2025-08" db="UniProtKB">
        <authorList>
            <consortium name="RefSeq"/>
        </authorList>
    </citation>
    <scope>IDENTIFICATION</scope>
</reference>
<dbReference type="CDD" id="cd02896">
    <property type="entry name" value="complement_C3_C4_C5"/>
    <property type="match status" value="1"/>
</dbReference>
<feature type="compositionally biased region" description="Low complexity" evidence="4">
    <location>
        <begin position="821"/>
        <end position="836"/>
    </location>
</feature>
<keyword evidence="2" id="KW-0964">Secreted</keyword>
<dbReference type="InterPro" id="IPR001134">
    <property type="entry name" value="Netrin_domain"/>
</dbReference>
<feature type="region of interest" description="Disordered" evidence="4">
    <location>
        <begin position="767"/>
        <end position="793"/>
    </location>
</feature>
<dbReference type="InterPro" id="IPR011626">
    <property type="entry name" value="Alpha-macroglobulin_TED"/>
</dbReference>